<proteinExistence type="predicted"/>
<name>B6BVW9_9PROT</name>
<dbReference type="AlphaFoldDB" id="B6BVW9"/>
<dbReference type="EMBL" id="DS995299">
    <property type="protein sequence ID" value="EDZ64165.1"/>
    <property type="molecule type" value="Genomic_DNA"/>
</dbReference>
<reference evidence="2" key="1">
    <citation type="journal article" date="2012" name="Stand. Genomic Sci.">
        <title>Genome sequence of strain HIMB624, a cultured representative from the OM43 clade of marine Betaproteobacteria.</title>
        <authorList>
            <person name="Huggett M.J."/>
            <person name="Hayakawa D.H."/>
            <person name="Rappe M.S."/>
        </authorList>
    </citation>
    <scope>NUCLEOTIDE SEQUENCE [LARGE SCALE GENOMIC DNA]</scope>
    <source>
        <strain evidence="2">KB13</strain>
    </source>
</reference>
<dbReference type="HOGENOM" id="CLU_546942_0_0_4"/>
<dbReference type="GO" id="GO:0005509">
    <property type="term" value="F:calcium ion binding"/>
    <property type="evidence" value="ECO:0007669"/>
    <property type="project" value="InterPro"/>
</dbReference>
<gene>
    <name evidence="1" type="ORF">KB13_297</name>
</gene>
<feature type="non-terminal residue" evidence="1">
    <location>
        <position position="1"/>
    </location>
</feature>
<evidence type="ECO:0000313" key="2">
    <source>
        <dbReference type="Proteomes" id="UP000004188"/>
    </source>
</evidence>
<dbReference type="Gene3D" id="2.60.40.10">
    <property type="entry name" value="Immunoglobulins"/>
    <property type="match status" value="1"/>
</dbReference>
<dbReference type="InterPro" id="IPR015919">
    <property type="entry name" value="Cadherin-like_sf"/>
</dbReference>
<keyword evidence="2" id="KW-1185">Reference proteome</keyword>
<dbReference type="InterPro" id="IPR013783">
    <property type="entry name" value="Ig-like_fold"/>
</dbReference>
<dbReference type="SUPFAM" id="SSF49313">
    <property type="entry name" value="Cadherin-like"/>
    <property type="match status" value="1"/>
</dbReference>
<sequence length="499" mass="50437">ADIEEDRTNSIGSGDWQTGLFTPSDSDADAACNVIAGLPFSCTLPASGGGSVTCSPVSIPGGLTLSSGCVLAGSSTSDFSVDVQFDDGVSDPVTKTINLTAGPNQSPSVADPTGCSAPKSGIAWSCDLASSVSDPEGQPLTYSLGSGAPSWASISGSTLSGTPTSSGSIGVPYDVSDSVNIVSYTYNISIAVGTAEALEGDDPVSIATLDDAGVSSAMTTALNSNTCGATGDQSCLTAFNNQRSSSACSLAGGSSATTSQMEDYVECVVFETYTADASGVSTTPASESAASGCGTSANVPLPPMCGYTAWTCPITNLPSGWVNNGQTVTIPDSASSTNVTLNVEMRLASWTNHLIKTVQQPVNVSAAISGATNGYKLYNEDFLGGRFWDVWAAYDACQDRGGDLATLSEAVSSGVLGGANQYYGQKEGSTTRPVNTSSGWTGASGTDYKAAQDGGTQKYINSDSSASYVCGTKSRYGSGCGSNGASTKYYVCKNLPSCN</sequence>
<accession>B6BVW9</accession>
<organism evidence="1 2">
    <name type="scientific">beta proteobacterium KB13</name>
    <dbReference type="NCBI Taxonomy" id="314607"/>
    <lineage>
        <taxon>Bacteria</taxon>
        <taxon>Pseudomonadati</taxon>
        <taxon>Pseudomonadota</taxon>
        <taxon>Betaproteobacteria</taxon>
        <taxon>Nitrosomonadales</taxon>
        <taxon>OM43 clade</taxon>
    </lineage>
</organism>
<dbReference type="GO" id="GO:0016020">
    <property type="term" value="C:membrane"/>
    <property type="evidence" value="ECO:0007669"/>
    <property type="project" value="InterPro"/>
</dbReference>
<evidence type="ECO:0000313" key="1">
    <source>
        <dbReference type="EMBL" id="EDZ64165.1"/>
    </source>
</evidence>
<dbReference type="Proteomes" id="UP000004188">
    <property type="component" value="Unassembled WGS sequence"/>
</dbReference>
<protein>
    <submittedName>
        <fullName evidence="1">Putative Ig family protein</fullName>
    </submittedName>
</protein>